<name>A0ABS9KHG4_9BACT</name>
<evidence type="ECO:0000313" key="3">
    <source>
        <dbReference type="Proteomes" id="UP001165366"/>
    </source>
</evidence>
<comment type="caution">
    <text evidence="2">The sequence shown here is derived from an EMBL/GenBank/DDBJ whole genome shotgun (WGS) entry which is preliminary data.</text>
</comment>
<dbReference type="InterPro" id="IPR050383">
    <property type="entry name" value="GlyoxalaseI/FosfomycinResist"/>
</dbReference>
<evidence type="ECO:0000313" key="2">
    <source>
        <dbReference type="EMBL" id="MCG2590283.1"/>
    </source>
</evidence>
<dbReference type="SUPFAM" id="SSF54593">
    <property type="entry name" value="Glyoxalase/Bleomycin resistance protein/Dihydroxybiphenyl dioxygenase"/>
    <property type="match status" value="1"/>
</dbReference>
<dbReference type="InterPro" id="IPR004360">
    <property type="entry name" value="Glyas_Fos-R_dOase_dom"/>
</dbReference>
<reference evidence="2" key="1">
    <citation type="submission" date="2022-01" db="EMBL/GenBank/DDBJ databases">
        <authorList>
            <person name="Wang Y."/>
        </authorList>
    </citation>
    <scope>NUCLEOTIDE SEQUENCE</scope>
    <source>
        <strain evidence="2">WB101</strain>
    </source>
</reference>
<dbReference type="Gene3D" id="3.10.180.10">
    <property type="entry name" value="2,3-Dihydroxybiphenyl 1,2-Dioxygenase, domain 1"/>
    <property type="match status" value="1"/>
</dbReference>
<organism evidence="2 3">
    <name type="scientific">Rhodohalobacter sulfatireducens</name>
    <dbReference type="NCBI Taxonomy" id="2911366"/>
    <lineage>
        <taxon>Bacteria</taxon>
        <taxon>Pseudomonadati</taxon>
        <taxon>Balneolota</taxon>
        <taxon>Balneolia</taxon>
        <taxon>Balneolales</taxon>
        <taxon>Balneolaceae</taxon>
        <taxon>Rhodohalobacter</taxon>
    </lineage>
</organism>
<sequence length="135" mass="15167">MKISGILETCLYAEDLEKAKSFYSALPGIEFLSEEPGRHIFFRCAGSMLLIFNPNHTSKEQTEVEDQPIPLHGSHGDGHIAFSIDESNLDKWKQFLIDNQIPIESEVTWPNGSVSIYFRDPSGNSLELVSPNIWG</sequence>
<evidence type="ECO:0000259" key="1">
    <source>
        <dbReference type="PROSITE" id="PS51819"/>
    </source>
</evidence>
<dbReference type="RefSeq" id="WP_237855654.1">
    <property type="nucleotide sequence ID" value="NZ_JAKLWS010000029.1"/>
</dbReference>
<dbReference type="PANTHER" id="PTHR21366">
    <property type="entry name" value="GLYOXALASE FAMILY PROTEIN"/>
    <property type="match status" value="1"/>
</dbReference>
<accession>A0ABS9KHG4</accession>
<dbReference type="Proteomes" id="UP001165366">
    <property type="component" value="Unassembled WGS sequence"/>
</dbReference>
<keyword evidence="3" id="KW-1185">Reference proteome</keyword>
<dbReference type="EMBL" id="JAKLWS010000029">
    <property type="protein sequence ID" value="MCG2590283.1"/>
    <property type="molecule type" value="Genomic_DNA"/>
</dbReference>
<dbReference type="InterPro" id="IPR037523">
    <property type="entry name" value="VOC_core"/>
</dbReference>
<dbReference type="InterPro" id="IPR029068">
    <property type="entry name" value="Glyas_Bleomycin-R_OHBP_Dase"/>
</dbReference>
<dbReference type="Pfam" id="PF00903">
    <property type="entry name" value="Glyoxalase"/>
    <property type="match status" value="1"/>
</dbReference>
<gene>
    <name evidence="2" type="ORF">L6773_17030</name>
</gene>
<feature type="domain" description="VOC" evidence="1">
    <location>
        <begin position="5"/>
        <end position="131"/>
    </location>
</feature>
<protein>
    <submittedName>
        <fullName evidence="2">VOC family protein</fullName>
    </submittedName>
</protein>
<dbReference type="PROSITE" id="PS51819">
    <property type="entry name" value="VOC"/>
    <property type="match status" value="1"/>
</dbReference>
<proteinExistence type="predicted"/>
<reference evidence="2" key="2">
    <citation type="submission" date="2024-05" db="EMBL/GenBank/DDBJ databases">
        <title>Rhodohalobacter halophilus gen. nov., sp. nov., a moderately halophilic member of the family Balneolaceae.</title>
        <authorList>
            <person name="Xia J."/>
        </authorList>
    </citation>
    <scope>NUCLEOTIDE SEQUENCE</scope>
    <source>
        <strain evidence="2">WB101</strain>
    </source>
</reference>